<organism evidence="3 4">
    <name type="scientific">Hamadaea flava</name>
    <dbReference type="NCBI Taxonomy" id="1742688"/>
    <lineage>
        <taxon>Bacteria</taxon>
        <taxon>Bacillati</taxon>
        <taxon>Actinomycetota</taxon>
        <taxon>Actinomycetes</taxon>
        <taxon>Micromonosporales</taxon>
        <taxon>Micromonosporaceae</taxon>
        <taxon>Hamadaea</taxon>
    </lineage>
</organism>
<protein>
    <submittedName>
        <fullName evidence="3">Uncharacterized protein</fullName>
    </submittedName>
</protein>
<evidence type="ECO:0000313" key="4">
    <source>
        <dbReference type="Proteomes" id="UP001595816"/>
    </source>
</evidence>
<evidence type="ECO:0000256" key="1">
    <source>
        <dbReference type="SAM" id="MobiDB-lite"/>
    </source>
</evidence>
<feature type="compositionally biased region" description="Pro residues" evidence="1">
    <location>
        <begin position="71"/>
        <end position="85"/>
    </location>
</feature>
<evidence type="ECO:0000256" key="2">
    <source>
        <dbReference type="SAM" id="Phobius"/>
    </source>
</evidence>
<keyword evidence="2" id="KW-0812">Transmembrane</keyword>
<gene>
    <name evidence="3" type="ORF">ACFOZ4_03525</name>
</gene>
<evidence type="ECO:0000313" key="3">
    <source>
        <dbReference type="EMBL" id="MFC4129669.1"/>
    </source>
</evidence>
<reference evidence="4" key="1">
    <citation type="journal article" date="2019" name="Int. J. Syst. Evol. Microbiol.">
        <title>The Global Catalogue of Microorganisms (GCM) 10K type strain sequencing project: providing services to taxonomists for standard genome sequencing and annotation.</title>
        <authorList>
            <consortium name="The Broad Institute Genomics Platform"/>
            <consortium name="The Broad Institute Genome Sequencing Center for Infectious Disease"/>
            <person name="Wu L."/>
            <person name="Ma J."/>
        </authorList>
    </citation>
    <scope>NUCLEOTIDE SEQUENCE [LARGE SCALE GENOMIC DNA]</scope>
    <source>
        <strain evidence="4">CGMCC 4.7289</strain>
    </source>
</reference>
<accession>A0ABV8LH91</accession>
<feature type="region of interest" description="Disordered" evidence="1">
    <location>
        <begin position="66"/>
        <end position="104"/>
    </location>
</feature>
<dbReference type="EMBL" id="JBHSAY010000003">
    <property type="protein sequence ID" value="MFC4129669.1"/>
    <property type="molecule type" value="Genomic_DNA"/>
</dbReference>
<proteinExistence type="predicted"/>
<comment type="caution">
    <text evidence="3">The sequence shown here is derived from an EMBL/GenBank/DDBJ whole genome shotgun (WGS) entry which is preliminary data.</text>
</comment>
<keyword evidence="4" id="KW-1185">Reference proteome</keyword>
<sequence>MSDDRFRALLRHAEAELRAHVTVPPLAHVQQRVRRRKLARSAAAGAAVALTVTGLFLAPHVRGPDRVPLAVTPPPTPSDDPPEPPSIAGGGRDDDRRPISSPARALPRLQVQPLAVTALLTEAEVAAHIVVRTSGFGSIRVTVQFAYPTGRFAYATEEETFVVTGTGRNEFVEVIGLSLDQACATAATETGDFVRVSARYEATGRPDENLTGYASIQCP</sequence>
<keyword evidence="2" id="KW-1133">Transmembrane helix</keyword>
<name>A0ABV8LH91_9ACTN</name>
<feature type="transmembrane region" description="Helical" evidence="2">
    <location>
        <begin position="38"/>
        <end position="58"/>
    </location>
</feature>
<keyword evidence="2" id="KW-0472">Membrane</keyword>
<dbReference type="Proteomes" id="UP001595816">
    <property type="component" value="Unassembled WGS sequence"/>
</dbReference>
<dbReference type="RefSeq" id="WP_253759820.1">
    <property type="nucleotide sequence ID" value="NZ_JAMZDZ010000001.1"/>
</dbReference>